<dbReference type="Gene3D" id="1.10.10.10">
    <property type="entry name" value="Winged helix-like DNA-binding domain superfamily/Winged helix DNA-binding domain"/>
    <property type="match status" value="1"/>
</dbReference>
<keyword evidence="3" id="KW-0731">Sigma factor</keyword>
<keyword evidence="2" id="KW-0805">Transcription regulation</keyword>
<sequence length="69" mass="7558">MLARLRDERLLDAVRRLRPEQQECLSLRFLQGLSLAETAEVLGRSTGAVKQARRAPSAPCTARLGGEAP</sequence>
<gene>
    <name evidence="7" type="ORF">GCM10025868_30720</name>
</gene>
<dbReference type="SUPFAM" id="SSF88659">
    <property type="entry name" value="Sigma3 and sigma4 domains of RNA polymerase sigma factors"/>
    <property type="match status" value="1"/>
</dbReference>
<keyword evidence="8" id="KW-1185">Reference proteome</keyword>
<dbReference type="InterPro" id="IPR013324">
    <property type="entry name" value="RNA_pol_sigma_r3/r4-like"/>
</dbReference>
<evidence type="ECO:0000256" key="2">
    <source>
        <dbReference type="ARBA" id="ARBA00023015"/>
    </source>
</evidence>
<organism evidence="7 8">
    <name type="scientific">Angustibacter aerolatus</name>
    <dbReference type="NCBI Taxonomy" id="1162965"/>
    <lineage>
        <taxon>Bacteria</taxon>
        <taxon>Bacillati</taxon>
        <taxon>Actinomycetota</taxon>
        <taxon>Actinomycetes</taxon>
        <taxon>Kineosporiales</taxon>
        <taxon>Kineosporiaceae</taxon>
    </lineage>
</organism>
<comment type="similarity">
    <text evidence="1">Belongs to the sigma-70 factor family. ECF subfamily.</text>
</comment>
<dbReference type="Pfam" id="PF08281">
    <property type="entry name" value="Sigma70_r4_2"/>
    <property type="match status" value="1"/>
</dbReference>
<evidence type="ECO:0000313" key="8">
    <source>
        <dbReference type="Proteomes" id="UP001157017"/>
    </source>
</evidence>
<evidence type="ECO:0000256" key="4">
    <source>
        <dbReference type="ARBA" id="ARBA00023163"/>
    </source>
</evidence>
<accession>A0ABQ6JHW2</accession>
<name>A0ABQ6JHW2_9ACTN</name>
<evidence type="ECO:0000256" key="1">
    <source>
        <dbReference type="ARBA" id="ARBA00010641"/>
    </source>
</evidence>
<evidence type="ECO:0000256" key="3">
    <source>
        <dbReference type="ARBA" id="ARBA00023082"/>
    </source>
</evidence>
<protein>
    <recommendedName>
        <fullName evidence="6">RNA polymerase sigma factor 70 region 4 type 2 domain-containing protein</fullName>
    </recommendedName>
</protein>
<dbReference type="EMBL" id="BSUZ01000001">
    <property type="protein sequence ID" value="GMA87822.1"/>
    <property type="molecule type" value="Genomic_DNA"/>
</dbReference>
<evidence type="ECO:0000259" key="6">
    <source>
        <dbReference type="Pfam" id="PF08281"/>
    </source>
</evidence>
<proteinExistence type="inferred from homology"/>
<feature type="region of interest" description="Disordered" evidence="5">
    <location>
        <begin position="46"/>
        <end position="69"/>
    </location>
</feature>
<feature type="domain" description="RNA polymerase sigma factor 70 region 4 type 2" evidence="6">
    <location>
        <begin position="8"/>
        <end position="52"/>
    </location>
</feature>
<comment type="caution">
    <text evidence="7">The sequence shown here is derived from an EMBL/GenBank/DDBJ whole genome shotgun (WGS) entry which is preliminary data.</text>
</comment>
<evidence type="ECO:0000313" key="7">
    <source>
        <dbReference type="EMBL" id="GMA87822.1"/>
    </source>
</evidence>
<keyword evidence="4" id="KW-0804">Transcription</keyword>
<dbReference type="Proteomes" id="UP001157017">
    <property type="component" value="Unassembled WGS sequence"/>
</dbReference>
<reference evidence="8" key="1">
    <citation type="journal article" date="2019" name="Int. J. Syst. Evol. Microbiol.">
        <title>The Global Catalogue of Microorganisms (GCM) 10K type strain sequencing project: providing services to taxonomists for standard genome sequencing and annotation.</title>
        <authorList>
            <consortium name="The Broad Institute Genomics Platform"/>
            <consortium name="The Broad Institute Genome Sequencing Center for Infectious Disease"/>
            <person name="Wu L."/>
            <person name="Ma J."/>
        </authorList>
    </citation>
    <scope>NUCLEOTIDE SEQUENCE [LARGE SCALE GENOMIC DNA]</scope>
    <source>
        <strain evidence="8">NBRC 108730</strain>
    </source>
</reference>
<dbReference type="InterPro" id="IPR013249">
    <property type="entry name" value="RNA_pol_sigma70_r4_t2"/>
</dbReference>
<evidence type="ECO:0000256" key="5">
    <source>
        <dbReference type="SAM" id="MobiDB-lite"/>
    </source>
</evidence>
<dbReference type="InterPro" id="IPR036388">
    <property type="entry name" value="WH-like_DNA-bd_sf"/>
</dbReference>